<dbReference type="EMBL" id="JACOME010000006">
    <property type="protein sequence ID" value="MBC3847720.1"/>
    <property type="molecule type" value="Genomic_DNA"/>
</dbReference>
<accession>A0ABR6Y4P7</accession>
<keyword evidence="1" id="KW-0732">Signal</keyword>
<comment type="caution">
    <text evidence="2">The sequence shown here is derived from an EMBL/GenBank/DDBJ whole genome shotgun (WGS) entry which is preliminary data.</text>
</comment>
<evidence type="ECO:0000313" key="3">
    <source>
        <dbReference type="Proteomes" id="UP000607435"/>
    </source>
</evidence>
<keyword evidence="3" id="KW-1185">Reference proteome</keyword>
<feature type="signal peptide" evidence="1">
    <location>
        <begin position="1"/>
        <end position="18"/>
    </location>
</feature>
<reference evidence="2 3" key="1">
    <citation type="submission" date="2020-08" db="EMBL/GenBank/DDBJ databases">
        <title>Winogradskyella ouciana sp. nov., isolated from the hadal seawater of the Mariana Trench.</title>
        <authorList>
            <person name="He X."/>
        </authorList>
    </citation>
    <scope>NUCLEOTIDE SEQUENCE [LARGE SCALE GENOMIC DNA]</scope>
    <source>
        <strain evidence="2 3">KCTC 22026</strain>
    </source>
</reference>
<dbReference type="Proteomes" id="UP000607435">
    <property type="component" value="Unassembled WGS sequence"/>
</dbReference>
<gene>
    <name evidence="2" type="ORF">H6H04_15085</name>
</gene>
<protein>
    <submittedName>
        <fullName evidence="2">Uncharacterized protein</fullName>
    </submittedName>
</protein>
<feature type="chain" id="PRO_5047248590" evidence="1">
    <location>
        <begin position="19"/>
        <end position="673"/>
    </location>
</feature>
<proteinExistence type="predicted"/>
<dbReference type="RefSeq" id="WP_186846826.1">
    <property type="nucleotide sequence ID" value="NZ_JACOME010000006.1"/>
</dbReference>
<evidence type="ECO:0000256" key="1">
    <source>
        <dbReference type="SAM" id="SignalP"/>
    </source>
</evidence>
<evidence type="ECO:0000313" key="2">
    <source>
        <dbReference type="EMBL" id="MBC3847720.1"/>
    </source>
</evidence>
<sequence length="673" mass="79087">MKNLLTLAILFVFQLTFAQNTLTDYFIINTDRIEVEISKIDGKYKIKLSKGESFKEFYLSNSVGNFNDFKIEFRTKVYEKLLGLPIDTNNANHDAFALKRVNEEAESIYYSFMMNIRVLDNLNYKPKTGDLKVNKVIPVYIDIEKMASLIKDKLESDAENEFKIKLQTIDSIVNSNYTKGLEEIIKISKQIYLPKFEKIINSADTDQLKLSKTKTLTSNLLAEDDEFKNSLRQYVEFYKEQYTKLDKLVPFSYYVVDNVEFEFSRGFLEIIKVKGHFKCEDDTKYNCDLIPSFLKESVSIIFTNKYGIGFTSRNNYKKFHNISLHINQSEKDYKEENMQTLAKELKLYNDTLREKLLIKMDDLINYDFYSNKLTRDFSPMDQMVRVDGGSKLTLTKEETRKILEAEVYSDFEGFEADAPNGLLQIELSKHFNINTRRHDPSKYIKWLIDGYGWLQYAEIAGGITKLEDKERRLHPERLDTELSLDSISTIIDSKRYTTPIKLLNYSTWNIGQDINLLLIDNPDLKHQFHINGGFRFHKTAIQDSIKTFGSEILKPKEYSVSFWTFYPEIKMHLLPEERYGFYAMWRPKYVHLSSDKIEFRSLADPVTGFRRRLSNWNNEFEFKGYLNVGSRGQLFLRWRFTHEMGYSANNFSQIQLGYSFFILSRNDNATNSK</sequence>
<name>A0ABR6Y4P7_9FLAO</name>
<organism evidence="2 3">
    <name type="scientific">Winogradskyella echinorum</name>
    <dbReference type="NCBI Taxonomy" id="538189"/>
    <lineage>
        <taxon>Bacteria</taxon>
        <taxon>Pseudomonadati</taxon>
        <taxon>Bacteroidota</taxon>
        <taxon>Flavobacteriia</taxon>
        <taxon>Flavobacteriales</taxon>
        <taxon>Flavobacteriaceae</taxon>
        <taxon>Winogradskyella</taxon>
    </lineage>
</organism>